<feature type="domain" description="Enolpyruvate transferase" evidence="9">
    <location>
        <begin position="14"/>
        <end position="415"/>
    </location>
</feature>
<evidence type="ECO:0000256" key="8">
    <source>
        <dbReference type="HAMAP-Rule" id="MF_00210"/>
    </source>
</evidence>
<dbReference type="PROSITE" id="PS00104">
    <property type="entry name" value="EPSP_SYNTHASE_1"/>
    <property type="match status" value="1"/>
</dbReference>
<dbReference type="GO" id="GO:0009073">
    <property type="term" value="P:aromatic amino acid family biosynthetic process"/>
    <property type="evidence" value="ECO:0007669"/>
    <property type="project" value="UniProtKB-KW"/>
</dbReference>
<dbReference type="InterPro" id="IPR006264">
    <property type="entry name" value="EPSP_synthase"/>
</dbReference>
<dbReference type="InterPro" id="IPR013792">
    <property type="entry name" value="RNA3'P_cycl/enolpyr_Trfase_a/b"/>
</dbReference>
<gene>
    <name evidence="8 10" type="primary">aroA</name>
    <name evidence="10" type="ORF">HRU87_02075</name>
</gene>
<feature type="binding site" evidence="8">
    <location>
        <position position="27"/>
    </location>
    <ligand>
        <name>3-phosphoshikimate</name>
        <dbReference type="ChEBI" id="CHEBI:145989"/>
    </ligand>
</feature>
<evidence type="ECO:0000256" key="5">
    <source>
        <dbReference type="ARBA" id="ARBA00022679"/>
    </source>
</evidence>
<comment type="catalytic activity">
    <reaction evidence="7">
        <text>3-phosphoshikimate + phosphoenolpyruvate = 5-O-(1-carboxyvinyl)-3-phosphoshikimate + phosphate</text>
        <dbReference type="Rhea" id="RHEA:21256"/>
        <dbReference type="ChEBI" id="CHEBI:43474"/>
        <dbReference type="ChEBI" id="CHEBI:57701"/>
        <dbReference type="ChEBI" id="CHEBI:58702"/>
        <dbReference type="ChEBI" id="CHEBI:145989"/>
        <dbReference type="EC" id="2.5.1.19"/>
    </reaction>
    <physiologicalReaction direction="left-to-right" evidence="7">
        <dbReference type="Rhea" id="RHEA:21257"/>
    </physiologicalReaction>
</comment>
<reference evidence="10 11" key="1">
    <citation type="submission" date="2020-05" db="EMBL/GenBank/DDBJ databases">
        <title>Aquirufa sp. strain 15G-AUS-rot a new Aquirufa species.</title>
        <authorList>
            <person name="Pitt A."/>
            <person name="Hahn M.W."/>
        </authorList>
    </citation>
    <scope>NUCLEOTIDE SEQUENCE [LARGE SCALE GENOMIC DNA]</scope>
    <source>
        <strain evidence="10 11">15G-AUS-rot</strain>
    </source>
</reference>
<evidence type="ECO:0000256" key="6">
    <source>
        <dbReference type="ARBA" id="ARBA00023141"/>
    </source>
</evidence>
<evidence type="ECO:0000256" key="7">
    <source>
        <dbReference type="ARBA" id="ARBA00044633"/>
    </source>
</evidence>
<protein>
    <recommendedName>
        <fullName evidence="8">3-phosphoshikimate 1-carboxyvinyltransferase</fullName>
        <ecNumber evidence="8">2.5.1.19</ecNumber>
    </recommendedName>
    <alternativeName>
        <fullName evidence="8">5-enolpyruvylshikimate-3-phosphate synthase</fullName>
        <shortName evidence="8">EPSP synthase</shortName>
        <shortName evidence="8">EPSPS</shortName>
    </alternativeName>
</protein>
<dbReference type="UniPathway" id="UPA00053">
    <property type="reaction ID" value="UER00089"/>
</dbReference>
<dbReference type="InterPro" id="IPR036968">
    <property type="entry name" value="Enolpyruvate_Tfrase_sf"/>
</dbReference>
<keyword evidence="4 8" id="KW-0028">Amino-acid biosynthesis</keyword>
<dbReference type="FunFam" id="3.65.10.10:FF:000011">
    <property type="entry name" value="3-phosphoshikimate 1-carboxyvinyltransferase"/>
    <property type="match status" value="1"/>
</dbReference>
<feature type="active site" description="Proton acceptor" evidence="8">
    <location>
        <position position="311"/>
    </location>
</feature>
<dbReference type="InterPro" id="IPR023193">
    <property type="entry name" value="EPSP_synthase_CS"/>
</dbReference>
<feature type="binding site" evidence="8">
    <location>
        <position position="31"/>
    </location>
    <ligand>
        <name>3-phosphoshikimate</name>
        <dbReference type="ChEBI" id="CHEBI:145989"/>
    </ligand>
</feature>
<proteinExistence type="inferred from homology"/>
<dbReference type="PROSITE" id="PS00885">
    <property type="entry name" value="EPSP_SYNTHASE_2"/>
    <property type="match status" value="1"/>
</dbReference>
<dbReference type="PANTHER" id="PTHR21090:SF5">
    <property type="entry name" value="PENTAFUNCTIONAL AROM POLYPEPTIDE"/>
    <property type="match status" value="1"/>
</dbReference>
<feature type="binding site" evidence="8">
    <location>
        <position position="26"/>
    </location>
    <ligand>
        <name>phosphoenolpyruvate</name>
        <dbReference type="ChEBI" id="CHEBI:58702"/>
    </ligand>
</feature>
<name>A0A7D4TK30_9MICO</name>
<feature type="binding site" evidence="8">
    <location>
        <position position="94"/>
    </location>
    <ligand>
        <name>phosphoenolpyruvate</name>
        <dbReference type="ChEBI" id="CHEBI:58702"/>
    </ligand>
</feature>
<dbReference type="EC" id="2.5.1.19" evidence="8"/>
<keyword evidence="11" id="KW-1185">Reference proteome</keyword>
<feature type="binding site" evidence="8">
    <location>
        <position position="408"/>
    </location>
    <ligand>
        <name>phosphoenolpyruvate</name>
        <dbReference type="ChEBI" id="CHEBI:58702"/>
    </ligand>
</feature>
<evidence type="ECO:0000256" key="4">
    <source>
        <dbReference type="ARBA" id="ARBA00022605"/>
    </source>
</evidence>
<keyword evidence="6 8" id="KW-0057">Aromatic amino acid biosynthesis</keyword>
<feature type="binding site" evidence="8">
    <location>
        <position position="169"/>
    </location>
    <ligand>
        <name>phosphoenolpyruvate</name>
        <dbReference type="ChEBI" id="CHEBI:58702"/>
    </ligand>
</feature>
<feature type="binding site" evidence="8">
    <location>
        <position position="311"/>
    </location>
    <ligand>
        <name>3-phosphoshikimate</name>
        <dbReference type="ChEBI" id="CHEBI:145989"/>
    </ligand>
</feature>
<feature type="binding site" evidence="8">
    <location>
        <position position="196"/>
    </location>
    <ligand>
        <name>3-phosphoshikimate</name>
        <dbReference type="ChEBI" id="CHEBI:145989"/>
    </ligand>
</feature>
<dbReference type="GO" id="GO:0005737">
    <property type="term" value="C:cytoplasm"/>
    <property type="evidence" value="ECO:0007669"/>
    <property type="project" value="UniProtKB-SubCell"/>
</dbReference>
<evidence type="ECO:0000256" key="2">
    <source>
        <dbReference type="ARBA" id="ARBA00009948"/>
    </source>
</evidence>
<dbReference type="Proteomes" id="UP000501003">
    <property type="component" value="Chromosome"/>
</dbReference>
<dbReference type="RefSeq" id="WP_173493309.1">
    <property type="nucleotide sequence ID" value="NZ_CP054056.1"/>
</dbReference>
<dbReference type="KEGG" id="aqg:HRU87_02075"/>
<feature type="binding site" evidence="8">
    <location>
        <position position="169"/>
    </location>
    <ligand>
        <name>3-phosphoshikimate</name>
        <dbReference type="ChEBI" id="CHEBI:145989"/>
    </ligand>
</feature>
<dbReference type="PIRSF" id="PIRSF000505">
    <property type="entry name" value="EPSPS"/>
    <property type="match status" value="1"/>
</dbReference>
<dbReference type="AlphaFoldDB" id="A0A7D4TK30"/>
<keyword evidence="5 8" id="KW-0808">Transferase</keyword>
<organism evidence="10 11">
    <name type="scientific">Aquiluna borgnonia</name>
    <dbReference type="NCBI Taxonomy" id="2499157"/>
    <lineage>
        <taxon>Bacteria</taxon>
        <taxon>Bacillati</taxon>
        <taxon>Actinomycetota</taxon>
        <taxon>Actinomycetes</taxon>
        <taxon>Micrococcales</taxon>
        <taxon>Microbacteriaceae</taxon>
        <taxon>Luna cluster</taxon>
        <taxon>Luna-1 subcluster</taxon>
        <taxon>Aquiluna</taxon>
    </lineage>
</organism>
<dbReference type="Pfam" id="PF00275">
    <property type="entry name" value="EPSP_synthase"/>
    <property type="match status" value="1"/>
</dbReference>
<feature type="binding site" evidence="8">
    <location>
        <position position="26"/>
    </location>
    <ligand>
        <name>3-phosphoshikimate</name>
        <dbReference type="ChEBI" id="CHEBI:145989"/>
    </ligand>
</feature>
<dbReference type="Gene3D" id="3.65.10.10">
    <property type="entry name" value="Enolpyruvate transferase domain"/>
    <property type="match status" value="2"/>
</dbReference>
<dbReference type="SUPFAM" id="SSF55205">
    <property type="entry name" value="EPT/RTPC-like"/>
    <property type="match status" value="1"/>
</dbReference>
<dbReference type="GO" id="GO:0003866">
    <property type="term" value="F:3-phosphoshikimate 1-carboxyvinyltransferase activity"/>
    <property type="evidence" value="ECO:0007669"/>
    <property type="project" value="UniProtKB-UniRule"/>
</dbReference>
<comment type="similarity">
    <text evidence="2 8">Belongs to the EPSP synthase family.</text>
</comment>
<dbReference type="HAMAP" id="MF_00210">
    <property type="entry name" value="EPSP_synth"/>
    <property type="match status" value="1"/>
</dbReference>
<feature type="binding site" evidence="8">
    <location>
        <position position="122"/>
    </location>
    <ligand>
        <name>phosphoenolpyruvate</name>
        <dbReference type="ChEBI" id="CHEBI:58702"/>
    </ligand>
</feature>
<evidence type="ECO:0000256" key="1">
    <source>
        <dbReference type="ARBA" id="ARBA00004811"/>
    </source>
</evidence>
<dbReference type="GO" id="GO:0008652">
    <property type="term" value="P:amino acid biosynthetic process"/>
    <property type="evidence" value="ECO:0007669"/>
    <property type="project" value="UniProtKB-KW"/>
</dbReference>
<dbReference type="InterPro" id="IPR001986">
    <property type="entry name" value="Enolpyruvate_Tfrase_dom"/>
</dbReference>
<dbReference type="CDD" id="cd01556">
    <property type="entry name" value="EPSP_synthase"/>
    <property type="match status" value="1"/>
</dbReference>
<dbReference type="NCBIfam" id="TIGR01356">
    <property type="entry name" value="aroA"/>
    <property type="match status" value="1"/>
</dbReference>
<comment type="subunit">
    <text evidence="8">Monomer.</text>
</comment>
<dbReference type="PANTHER" id="PTHR21090">
    <property type="entry name" value="AROM/DEHYDROQUINATE SYNTHASE"/>
    <property type="match status" value="1"/>
</dbReference>
<dbReference type="FunFam" id="3.65.10.10:FF:000010">
    <property type="entry name" value="3-phosphoshikimate 1-carboxyvinyltransferase"/>
    <property type="match status" value="1"/>
</dbReference>
<feature type="binding site" evidence="8">
    <location>
        <position position="167"/>
    </location>
    <ligand>
        <name>3-phosphoshikimate</name>
        <dbReference type="ChEBI" id="CHEBI:145989"/>
    </ligand>
</feature>
<comment type="subcellular location">
    <subcellularLocation>
        <location evidence="8">Cytoplasm</location>
    </subcellularLocation>
</comment>
<dbReference type="GO" id="GO:0009423">
    <property type="term" value="P:chorismate biosynthetic process"/>
    <property type="evidence" value="ECO:0007669"/>
    <property type="project" value="UniProtKB-UniRule"/>
</dbReference>
<comment type="caution">
    <text evidence="8">Lacks conserved residue(s) required for the propagation of feature annotation.</text>
</comment>
<accession>A0A7D4TK30</accession>
<dbReference type="EMBL" id="CP054056">
    <property type="protein sequence ID" value="QKJ25012.1"/>
    <property type="molecule type" value="Genomic_DNA"/>
</dbReference>
<evidence type="ECO:0000259" key="9">
    <source>
        <dbReference type="Pfam" id="PF00275"/>
    </source>
</evidence>
<comment type="pathway">
    <text evidence="1 8">Metabolic intermediate biosynthesis; chorismate biosynthesis; chorismate from D-erythrose 4-phosphate and phosphoenolpyruvate: step 6/7.</text>
</comment>
<comment type="function">
    <text evidence="8">Catalyzes the transfer of the enolpyruvyl moiety of phosphoenolpyruvate (PEP) to the 5-hydroxyl of shikimate-3-phosphate (S3P) to produce enolpyruvyl shikimate-3-phosphate and inorganic phosphate.</text>
</comment>
<feature type="binding site" evidence="8">
    <location>
        <position position="338"/>
    </location>
    <ligand>
        <name>3-phosphoshikimate</name>
        <dbReference type="ChEBI" id="CHEBI:145989"/>
    </ligand>
</feature>
<keyword evidence="3 8" id="KW-0963">Cytoplasm</keyword>
<sequence>MTSSHPFWPAPVAQALDAVVNLPGSKSLTNRELVLSAIASEPTLLVAPLRSRDSELMIQALRSLGIGFEWQGENLLVTPVELSGPATIDCGLAGTVMRFVPPLSGLAKGDIFFDGDAGARRRPMHTTIESLRALGIEVSSETMGLPFTVHASGSVAGGDLEIDASASSQFVSGLLLVAAKFESGLTLTHSGQELPSLPHIEMTLEALRQRGVRAFALSERSWRVEPGAVSGGTKVIEPDLSNAGPFLAAAMVAGGRVAIPNWPSETTQVGAEFERILPMMGARVQNSSGALVVEGSGIIRGIDIDLSIGGELAPVIAALAALGDSPSRITGIAHLRGHETDRLTALSTEINRLGGSVTELADGLAIEPAELHGGQWLSYEDHRMATAGAIIGLKIPGVQVENIATTAKTMPEFVTLWEKMLESK</sequence>
<feature type="binding site" evidence="8">
    <location>
        <position position="168"/>
    </location>
    <ligand>
        <name>3-phosphoshikimate</name>
        <dbReference type="ChEBI" id="CHEBI:145989"/>
    </ligand>
</feature>
<feature type="binding site" evidence="8">
    <location>
        <position position="342"/>
    </location>
    <ligand>
        <name>phosphoenolpyruvate</name>
        <dbReference type="ChEBI" id="CHEBI:58702"/>
    </ligand>
</feature>
<evidence type="ECO:0000313" key="11">
    <source>
        <dbReference type="Proteomes" id="UP000501003"/>
    </source>
</evidence>
<feature type="binding site" evidence="8">
    <location>
        <position position="383"/>
    </location>
    <ligand>
        <name>phosphoenolpyruvate</name>
        <dbReference type="ChEBI" id="CHEBI:58702"/>
    </ligand>
</feature>
<evidence type="ECO:0000313" key="10">
    <source>
        <dbReference type="EMBL" id="QKJ25012.1"/>
    </source>
</evidence>
<evidence type="ECO:0000256" key="3">
    <source>
        <dbReference type="ARBA" id="ARBA00022490"/>
    </source>
</evidence>